<evidence type="ECO:0000313" key="5">
    <source>
        <dbReference type="EMBL" id="KAF5836122.1"/>
    </source>
</evidence>
<proteinExistence type="predicted"/>
<feature type="repeat" description="CHCR" evidence="3">
    <location>
        <begin position="525"/>
        <end position="677"/>
    </location>
</feature>
<evidence type="ECO:0000256" key="3">
    <source>
        <dbReference type="PROSITE-ProRule" id="PRU01006"/>
    </source>
</evidence>
<dbReference type="Proteomes" id="UP000815325">
    <property type="component" value="Unassembled WGS sequence"/>
</dbReference>
<feature type="compositionally biased region" description="Pro residues" evidence="4">
    <location>
        <begin position="18"/>
        <end position="36"/>
    </location>
</feature>
<evidence type="ECO:0000256" key="4">
    <source>
        <dbReference type="SAM" id="MobiDB-lite"/>
    </source>
</evidence>
<sequence length="941" mass="99421">MQLRIITHSGSQLAVDVLPPPLLPPPRPRTPSPPSAPLRAGKPSQPPTQQPPPLPSYQLVPSLPSTTTEATTGYSWSRSFSALASLPAYATATAATAVGAAAGVGGAGSMLGASAGAGQGPLGEPNHHHQQQQQQQQPQGLKQGGPGQPQGDAGVGDGPGRQQPHPRGVAGGEEQGALHHQQQFVERNGPLGAGDANELLTFFIVSPKMVCVAHPRDANDRVLWLIEVGRFEEALNAAEDGLRAARGLTNGDIAQGKDNGAAADGLGVSDLAGPRGESDDGQGPGVGSYGVTQETYDKAVQAFIGWLLSSGSFERAASMSWRLLGRSASAWERWVYLFAQARHLPLLAPHLPTESPRLRSGLYDIVLASLLSQPEHHATALKMVRSWPPSLFSMPQLMEAVASRMKRPGGESRELALIMAELYERQARPDLALATYLNLRDPRALELLEAGAGPAGRGAAALLAPRQSAAAAAAGGVAGPAAVAALLELDEDRALDALVRHVETLPPAHVVDALQDAELNWASDHSSTDKGTNVDGESKRKLDAAQRLRKSLWKYLAAVMSLEPTALSPQHAHLAIVLAAEYAPPGKLLDMLSGSGGAGAPLIPLESALAVCEEHNMVAEQVYLLGRMGNASRALHLIINKLEDIPQAIEFVRGQRDDELWEQLMSWALGSPETTGALLDHIGGHINPLSIIRRLPTGTSIPRLRDRVISIIADFRTQTSLHEGCNTILRADCAHLMAKFYASIRAQVPTVYIKCSSWHALQHHQNLRRLLGASSHSSTLHAGAGGVWLRYGAPVVPTGASPTAHPHHHPVLQPLVGPQDLPQGLLSAMQHTDESSGDDAGSKGTKYQSRLGAATANASRRSGSAYSRRAWVGCIAPDAAAEDAPATAPTGSSPRVTMYGASNSPKSKSTAKRQQRQHAYLHPRFPSSSSTADLPALVHMS</sequence>
<evidence type="ECO:0000313" key="6">
    <source>
        <dbReference type="Proteomes" id="UP000815325"/>
    </source>
</evidence>
<feature type="compositionally biased region" description="Polar residues" evidence="4">
    <location>
        <begin position="891"/>
        <end position="908"/>
    </location>
</feature>
<dbReference type="Gene3D" id="1.25.40.10">
    <property type="entry name" value="Tetratricopeptide repeat domain"/>
    <property type="match status" value="1"/>
</dbReference>
<dbReference type="EMBL" id="MU069674">
    <property type="protein sequence ID" value="KAF5836122.1"/>
    <property type="molecule type" value="Genomic_DNA"/>
</dbReference>
<feature type="region of interest" description="Disordered" evidence="4">
    <location>
        <begin position="115"/>
        <end position="179"/>
    </location>
</feature>
<evidence type="ECO:0000256" key="1">
    <source>
        <dbReference type="ARBA" id="ARBA00022448"/>
    </source>
</evidence>
<accession>A0ABQ7GND9</accession>
<dbReference type="SMART" id="SM00299">
    <property type="entry name" value="CLH"/>
    <property type="match status" value="1"/>
</dbReference>
<dbReference type="InterPro" id="IPR000547">
    <property type="entry name" value="Clathrin_H-chain/VPS_repeat"/>
</dbReference>
<feature type="compositionally biased region" description="Low complexity" evidence="4">
    <location>
        <begin position="881"/>
        <end position="890"/>
    </location>
</feature>
<keyword evidence="6" id="KW-1185">Reference proteome</keyword>
<feature type="compositionally biased region" description="Gly residues" evidence="4">
    <location>
        <begin position="142"/>
        <end position="159"/>
    </location>
</feature>
<organism evidence="5 6">
    <name type="scientific">Dunaliella salina</name>
    <name type="common">Green alga</name>
    <name type="synonym">Protococcus salinus</name>
    <dbReference type="NCBI Taxonomy" id="3046"/>
    <lineage>
        <taxon>Eukaryota</taxon>
        <taxon>Viridiplantae</taxon>
        <taxon>Chlorophyta</taxon>
        <taxon>core chlorophytes</taxon>
        <taxon>Chlorophyceae</taxon>
        <taxon>CS clade</taxon>
        <taxon>Chlamydomonadales</taxon>
        <taxon>Dunaliellaceae</taxon>
        <taxon>Dunaliella</taxon>
    </lineage>
</organism>
<reference evidence="5" key="1">
    <citation type="submission" date="2017-08" db="EMBL/GenBank/DDBJ databases">
        <authorList>
            <person name="Polle J.E."/>
            <person name="Barry K."/>
            <person name="Cushman J."/>
            <person name="Schmutz J."/>
            <person name="Tran D."/>
            <person name="Hathwaick L.T."/>
            <person name="Yim W.C."/>
            <person name="Jenkins J."/>
            <person name="Mckie-Krisberg Z.M."/>
            <person name="Prochnik S."/>
            <person name="Lindquist E."/>
            <person name="Dockter R.B."/>
            <person name="Adam C."/>
            <person name="Molina H."/>
            <person name="Bunkerborg J."/>
            <person name="Jin E."/>
            <person name="Buchheim M."/>
            <person name="Magnuson J."/>
        </authorList>
    </citation>
    <scope>NUCLEOTIDE SEQUENCE</scope>
    <source>
        <strain evidence="5">CCAP 19/18</strain>
    </source>
</reference>
<dbReference type="InterPro" id="IPR011990">
    <property type="entry name" value="TPR-like_helical_dom_sf"/>
</dbReference>
<feature type="compositionally biased region" description="Pro residues" evidence="4">
    <location>
        <begin position="44"/>
        <end position="55"/>
    </location>
</feature>
<feature type="region of interest" description="Disordered" evidence="4">
    <location>
        <begin position="799"/>
        <end position="862"/>
    </location>
</feature>
<keyword evidence="1" id="KW-0813">Transport</keyword>
<name>A0ABQ7GND9_DUNSA</name>
<dbReference type="PANTHER" id="PTHR12616">
    <property type="entry name" value="VACUOLAR PROTEIN SORTING VPS41"/>
    <property type="match status" value="1"/>
</dbReference>
<feature type="compositionally biased region" description="Low complexity" evidence="4">
    <location>
        <begin position="131"/>
        <end position="141"/>
    </location>
</feature>
<feature type="region of interest" description="Disordered" evidence="4">
    <location>
        <begin position="253"/>
        <end position="290"/>
    </location>
</feature>
<keyword evidence="2" id="KW-0653">Protein transport</keyword>
<protein>
    <submittedName>
        <fullName evidence="5">Uncharacterized protein</fullName>
    </submittedName>
</protein>
<feature type="region of interest" description="Disordered" evidence="4">
    <location>
        <begin position="881"/>
        <end position="941"/>
    </location>
</feature>
<feature type="compositionally biased region" description="Low complexity" evidence="4">
    <location>
        <begin position="56"/>
        <end position="65"/>
    </location>
</feature>
<gene>
    <name evidence="5" type="ORF">DUNSADRAFT_6375</name>
</gene>
<dbReference type="PANTHER" id="PTHR12616:SF1">
    <property type="entry name" value="VACUOLAR PROTEIN SORTING-ASSOCIATED PROTEIN 41 HOMOLOG"/>
    <property type="match status" value="1"/>
</dbReference>
<feature type="compositionally biased region" description="Basic residues" evidence="4">
    <location>
        <begin position="909"/>
        <end position="921"/>
    </location>
</feature>
<dbReference type="InterPro" id="IPR045111">
    <property type="entry name" value="Vps41/Vps8"/>
</dbReference>
<dbReference type="Pfam" id="PF23556">
    <property type="entry name" value="TPR_Vps41"/>
    <property type="match status" value="2"/>
</dbReference>
<evidence type="ECO:0000256" key="2">
    <source>
        <dbReference type="ARBA" id="ARBA00022927"/>
    </source>
</evidence>
<feature type="region of interest" description="Disordered" evidence="4">
    <location>
        <begin position="15"/>
        <end position="71"/>
    </location>
</feature>
<dbReference type="PROSITE" id="PS50236">
    <property type="entry name" value="CHCR"/>
    <property type="match status" value="1"/>
</dbReference>
<comment type="caution">
    <text evidence="5">The sequence shown here is derived from an EMBL/GenBank/DDBJ whole genome shotgun (WGS) entry which is preliminary data.</text>
</comment>